<keyword evidence="3" id="KW-1185">Reference proteome</keyword>
<accession>A0A5B7GV18</accession>
<feature type="region of interest" description="Disordered" evidence="1">
    <location>
        <begin position="30"/>
        <end position="58"/>
    </location>
</feature>
<proteinExistence type="predicted"/>
<dbReference type="EMBL" id="VSRR010017490">
    <property type="protein sequence ID" value="MPC60404.1"/>
    <property type="molecule type" value="Genomic_DNA"/>
</dbReference>
<name>A0A5B7GV18_PORTR</name>
<reference evidence="2 3" key="1">
    <citation type="submission" date="2019-05" db="EMBL/GenBank/DDBJ databases">
        <title>Another draft genome of Portunus trituberculatus and its Hox gene families provides insights of decapod evolution.</title>
        <authorList>
            <person name="Jeong J.-H."/>
            <person name="Song I."/>
            <person name="Kim S."/>
            <person name="Choi T."/>
            <person name="Kim D."/>
            <person name="Ryu S."/>
            <person name="Kim W."/>
        </authorList>
    </citation>
    <scope>NUCLEOTIDE SEQUENCE [LARGE SCALE GENOMIC DNA]</scope>
    <source>
        <tissue evidence="2">Muscle</tissue>
    </source>
</reference>
<gene>
    <name evidence="2" type="ORF">E2C01_054448</name>
</gene>
<evidence type="ECO:0000256" key="1">
    <source>
        <dbReference type="SAM" id="MobiDB-lite"/>
    </source>
</evidence>
<organism evidence="2 3">
    <name type="scientific">Portunus trituberculatus</name>
    <name type="common">Swimming crab</name>
    <name type="synonym">Neptunus trituberculatus</name>
    <dbReference type="NCBI Taxonomy" id="210409"/>
    <lineage>
        <taxon>Eukaryota</taxon>
        <taxon>Metazoa</taxon>
        <taxon>Ecdysozoa</taxon>
        <taxon>Arthropoda</taxon>
        <taxon>Crustacea</taxon>
        <taxon>Multicrustacea</taxon>
        <taxon>Malacostraca</taxon>
        <taxon>Eumalacostraca</taxon>
        <taxon>Eucarida</taxon>
        <taxon>Decapoda</taxon>
        <taxon>Pleocyemata</taxon>
        <taxon>Brachyura</taxon>
        <taxon>Eubrachyura</taxon>
        <taxon>Portunoidea</taxon>
        <taxon>Portunidae</taxon>
        <taxon>Portuninae</taxon>
        <taxon>Portunus</taxon>
    </lineage>
</organism>
<comment type="caution">
    <text evidence="2">The sequence shown here is derived from an EMBL/GenBank/DDBJ whole genome shotgun (WGS) entry which is preliminary data.</text>
</comment>
<protein>
    <submittedName>
        <fullName evidence="2">Uncharacterized protein</fullName>
    </submittedName>
</protein>
<sequence>MVKHLAMTRKPGEDTTEYLVFLKANRRHYQGNTVDPRKQCHSSSIAYDEQNARDGPHN</sequence>
<dbReference type="AlphaFoldDB" id="A0A5B7GV18"/>
<evidence type="ECO:0000313" key="3">
    <source>
        <dbReference type="Proteomes" id="UP000324222"/>
    </source>
</evidence>
<evidence type="ECO:0000313" key="2">
    <source>
        <dbReference type="EMBL" id="MPC60404.1"/>
    </source>
</evidence>
<dbReference type="Proteomes" id="UP000324222">
    <property type="component" value="Unassembled WGS sequence"/>
</dbReference>